<protein>
    <submittedName>
        <fullName evidence="3">Cell division protein ZapE</fullName>
    </submittedName>
</protein>
<dbReference type="Proteomes" id="UP000475265">
    <property type="component" value="Unassembled WGS sequence"/>
</dbReference>
<dbReference type="SUPFAM" id="SSF52540">
    <property type="entry name" value="P-loop containing nucleoside triphosphate hydrolases"/>
    <property type="match status" value="1"/>
</dbReference>
<organism evidence="3 4">
    <name type="scientific">Pseudomonas frederiksbergensis</name>
    <dbReference type="NCBI Taxonomy" id="104087"/>
    <lineage>
        <taxon>Bacteria</taxon>
        <taxon>Pseudomonadati</taxon>
        <taxon>Pseudomonadota</taxon>
        <taxon>Gammaproteobacteria</taxon>
        <taxon>Pseudomonadales</taxon>
        <taxon>Pseudomonadaceae</taxon>
        <taxon>Pseudomonas</taxon>
    </lineage>
</organism>
<dbReference type="GO" id="GO:0005524">
    <property type="term" value="F:ATP binding"/>
    <property type="evidence" value="ECO:0007669"/>
    <property type="project" value="UniProtKB-KW"/>
</dbReference>
<evidence type="ECO:0000256" key="1">
    <source>
        <dbReference type="ARBA" id="ARBA00022741"/>
    </source>
</evidence>
<dbReference type="Gene3D" id="3.40.50.300">
    <property type="entry name" value="P-loop containing nucleotide triphosphate hydrolases"/>
    <property type="match status" value="1"/>
</dbReference>
<reference evidence="3 4" key="1">
    <citation type="submission" date="2019-12" db="EMBL/GenBank/DDBJ databases">
        <title>Endophytic bacteria associated with Panax ginseng seedlings.</title>
        <authorList>
            <person name="Park J.M."/>
            <person name="Shin R."/>
            <person name="Jo S.H."/>
        </authorList>
    </citation>
    <scope>NUCLEOTIDE SEQUENCE [LARGE SCALE GENOMIC DNA]</scope>
    <source>
        <strain evidence="3 4">PgKB32</strain>
    </source>
</reference>
<dbReference type="AlphaFoldDB" id="A0A6L5BSH7"/>
<evidence type="ECO:0000256" key="2">
    <source>
        <dbReference type="ARBA" id="ARBA00022840"/>
    </source>
</evidence>
<dbReference type="PANTHER" id="PTHR12169:SF6">
    <property type="entry name" value="AFG1-LIKE ATPASE"/>
    <property type="match status" value="1"/>
</dbReference>
<dbReference type="GO" id="GO:0005737">
    <property type="term" value="C:cytoplasm"/>
    <property type="evidence" value="ECO:0007669"/>
    <property type="project" value="TreeGrafter"/>
</dbReference>
<sequence length="383" mass="43504">MSRPEEPGGNNIVAIRPPIRSRLTPRWPALRRLFGKAVALPTSHRVIHDYFQHKALAQGYTLSHSQQRVIDCMAQHATTLLGTSTKTLPGLYLHGAVGRGKSWLLDGFFQAIPLAQKQRLHFHEFFAQLHQGMFKYREQSDALATTLDELLQDCRVLCFDEFHVHDIGDAMLITRLFKALFRRGILLLVTSNYPPEGLLPNPLYHARFKPVIDLINTRMQVMEVGGPHDYRSQARSHIHQVFTQGQYIWPATSLQRQALNLPERAAPIALPVGTRHLPARYCEGRTVGFTFSDLCDHPTAVMDYLELCRRFDHWIIDELPSLAGCSIAAQQRFINLIDVLYDQDKHLVLLGQSSLRETLGGDAIDLARTRSRLGQLVEVREVI</sequence>
<dbReference type="InterPro" id="IPR027417">
    <property type="entry name" value="P-loop_NTPase"/>
</dbReference>
<proteinExistence type="predicted"/>
<dbReference type="NCBIfam" id="NF040713">
    <property type="entry name" value="ZapE"/>
    <property type="match status" value="1"/>
</dbReference>
<gene>
    <name evidence="3" type="ORF">FX983_05843</name>
</gene>
<keyword evidence="2" id="KW-0067">ATP-binding</keyword>
<dbReference type="EMBL" id="JAAAXX010000002">
    <property type="protein sequence ID" value="KAF2391358.1"/>
    <property type="molecule type" value="Genomic_DNA"/>
</dbReference>
<keyword evidence="3" id="KW-0131">Cell cycle</keyword>
<dbReference type="Pfam" id="PF03969">
    <property type="entry name" value="AFG1_ATPase"/>
    <property type="match status" value="1"/>
</dbReference>
<accession>A0A6L5BSH7</accession>
<dbReference type="GO" id="GO:0016887">
    <property type="term" value="F:ATP hydrolysis activity"/>
    <property type="evidence" value="ECO:0007669"/>
    <property type="project" value="InterPro"/>
</dbReference>
<evidence type="ECO:0000313" key="4">
    <source>
        <dbReference type="Proteomes" id="UP000475265"/>
    </source>
</evidence>
<evidence type="ECO:0000313" key="3">
    <source>
        <dbReference type="EMBL" id="KAF2391358.1"/>
    </source>
</evidence>
<dbReference type="PANTHER" id="PTHR12169">
    <property type="entry name" value="ATPASE N2B"/>
    <property type="match status" value="1"/>
</dbReference>
<dbReference type="GO" id="GO:0051301">
    <property type="term" value="P:cell division"/>
    <property type="evidence" value="ECO:0007669"/>
    <property type="project" value="UniProtKB-KW"/>
</dbReference>
<dbReference type="InterPro" id="IPR005654">
    <property type="entry name" value="ATPase_AFG1-like"/>
</dbReference>
<keyword evidence="1" id="KW-0547">Nucleotide-binding</keyword>
<comment type="caution">
    <text evidence="3">The sequence shown here is derived from an EMBL/GenBank/DDBJ whole genome shotgun (WGS) entry which is preliminary data.</text>
</comment>
<keyword evidence="3" id="KW-0132">Cell division</keyword>
<name>A0A6L5BSH7_9PSED</name>
<dbReference type="GO" id="GO:0032153">
    <property type="term" value="C:cell division site"/>
    <property type="evidence" value="ECO:0007669"/>
    <property type="project" value="TreeGrafter"/>
</dbReference>